<proteinExistence type="predicted"/>
<sequence>MVRSRPGLASGIWTWAADCAGLVRRFGPEPEPEPEPNPDGIPPPGPTIPKVNANIDMTKTAMASPGGVTDRSRRTGRATGSVAKIRSEDAAGPLRTRHGKRPPVPQSPGPAPPSPGNPASVSLTWLHRLTTFRPHPFSPQLQGLSSIPLLHNPSRTSFLLTTLTAITLNHLRRTLHPALAAPIYHTPLHDLRLARSNPAYFLDEALSVSWTALAVSHVQKLVWDSLAGWAVSSLGGESTGGSRRRGEVMKVVYLVWMLASVEIQNKMVHSRAGSWREEETWRAEMVPPDKAATASVEVEKVARREEKAEGRAAVVVLEDV</sequence>
<organism evidence="2 3">
    <name type="scientific">Schizothecium vesticola</name>
    <dbReference type="NCBI Taxonomy" id="314040"/>
    <lineage>
        <taxon>Eukaryota</taxon>
        <taxon>Fungi</taxon>
        <taxon>Dikarya</taxon>
        <taxon>Ascomycota</taxon>
        <taxon>Pezizomycotina</taxon>
        <taxon>Sordariomycetes</taxon>
        <taxon>Sordariomycetidae</taxon>
        <taxon>Sordariales</taxon>
        <taxon>Schizotheciaceae</taxon>
        <taxon>Schizothecium</taxon>
    </lineage>
</organism>
<evidence type="ECO:0000256" key="1">
    <source>
        <dbReference type="SAM" id="MobiDB-lite"/>
    </source>
</evidence>
<accession>A0AA40BP91</accession>
<dbReference type="Proteomes" id="UP001172155">
    <property type="component" value="Unassembled WGS sequence"/>
</dbReference>
<feature type="compositionally biased region" description="Pro residues" evidence="1">
    <location>
        <begin position="37"/>
        <end position="47"/>
    </location>
</feature>
<name>A0AA40BP91_9PEZI</name>
<protein>
    <submittedName>
        <fullName evidence="2">Uncharacterized protein</fullName>
    </submittedName>
</protein>
<keyword evidence="3" id="KW-1185">Reference proteome</keyword>
<reference evidence="2" key="1">
    <citation type="submission" date="2023-06" db="EMBL/GenBank/DDBJ databases">
        <title>Genome-scale phylogeny and comparative genomics of the fungal order Sordariales.</title>
        <authorList>
            <consortium name="Lawrence Berkeley National Laboratory"/>
            <person name="Hensen N."/>
            <person name="Bonometti L."/>
            <person name="Westerberg I."/>
            <person name="Brannstrom I.O."/>
            <person name="Guillou S."/>
            <person name="Cros-Aarteil S."/>
            <person name="Calhoun S."/>
            <person name="Haridas S."/>
            <person name="Kuo A."/>
            <person name="Mondo S."/>
            <person name="Pangilinan J."/>
            <person name="Riley R."/>
            <person name="LaButti K."/>
            <person name="Andreopoulos B."/>
            <person name="Lipzen A."/>
            <person name="Chen C."/>
            <person name="Yanf M."/>
            <person name="Daum C."/>
            <person name="Ng V."/>
            <person name="Clum A."/>
            <person name="Steindorff A."/>
            <person name="Ohm R."/>
            <person name="Martin F."/>
            <person name="Silar P."/>
            <person name="Natvig D."/>
            <person name="Lalanne C."/>
            <person name="Gautier V."/>
            <person name="Ament-velasquez S.L."/>
            <person name="Kruys A."/>
            <person name="Hutchinson M.I."/>
            <person name="Powell A.J."/>
            <person name="Barry K."/>
            <person name="Miller A.N."/>
            <person name="Grigoriev I.V."/>
            <person name="Debuchy R."/>
            <person name="Gladieux P."/>
            <person name="Thoren M.H."/>
            <person name="Johannesson H."/>
        </authorList>
    </citation>
    <scope>NUCLEOTIDE SEQUENCE</scope>
    <source>
        <strain evidence="2">SMH3187-1</strain>
    </source>
</reference>
<evidence type="ECO:0000313" key="2">
    <source>
        <dbReference type="EMBL" id="KAK0737875.1"/>
    </source>
</evidence>
<comment type="caution">
    <text evidence="2">The sequence shown here is derived from an EMBL/GenBank/DDBJ whole genome shotgun (WGS) entry which is preliminary data.</text>
</comment>
<feature type="region of interest" description="Disordered" evidence="1">
    <location>
        <begin position="24"/>
        <end position="121"/>
    </location>
</feature>
<feature type="compositionally biased region" description="Pro residues" evidence="1">
    <location>
        <begin position="102"/>
        <end position="116"/>
    </location>
</feature>
<dbReference type="AlphaFoldDB" id="A0AA40BP91"/>
<evidence type="ECO:0000313" key="3">
    <source>
        <dbReference type="Proteomes" id="UP001172155"/>
    </source>
</evidence>
<gene>
    <name evidence="2" type="ORF">B0T18DRAFT_394273</name>
</gene>
<dbReference type="EMBL" id="JAUKUD010000007">
    <property type="protein sequence ID" value="KAK0737875.1"/>
    <property type="molecule type" value="Genomic_DNA"/>
</dbReference>